<reference evidence="3" key="1">
    <citation type="submission" date="2017-04" db="EMBL/GenBank/DDBJ databases">
        <authorList>
            <person name="Varghese N."/>
            <person name="Submissions S."/>
        </authorList>
    </citation>
    <scope>NUCLEOTIDE SEQUENCE [LARGE SCALE GENOMIC DNA]</scope>
    <source>
        <strain evidence="3">LMG 29540</strain>
    </source>
</reference>
<organism evidence="2 3">
    <name type="scientific">Paraburkholderia susongensis</name>
    <dbReference type="NCBI Taxonomy" id="1515439"/>
    <lineage>
        <taxon>Bacteria</taxon>
        <taxon>Pseudomonadati</taxon>
        <taxon>Pseudomonadota</taxon>
        <taxon>Betaproteobacteria</taxon>
        <taxon>Burkholderiales</taxon>
        <taxon>Burkholderiaceae</taxon>
        <taxon>Paraburkholderia</taxon>
    </lineage>
</organism>
<gene>
    <name evidence="2" type="ORF">SAMN06265784_105349</name>
</gene>
<evidence type="ECO:0000313" key="2">
    <source>
        <dbReference type="EMBL" id="SMG50932.1"/>
    </source>
</evidence>
<keyword evidence="3" id="KW-1185">Reference proteome</keyword>
<dbReference type="EMBL" id="FXAT01000005">
    <property type="protein sequence ID" value="SMG50932.1"/>
    <property type="molecule type" value="Genomic_DNA"/>
</dbReference>
<feature type="signal peptide" evidence="1">
    <location>
        <begin position="1"/>
        <end position="31"/>
    </location>
</feature>
<name>A0A1X7LCD5_9BURK</name>
<dbReference type="AlphaFoldDB" id="A0A1X7LCD5"/>
<evidence type="ECO:0008006" key="4">
    <source>
        <dbReference type="Google" id="ProtNLM"/>
    </source>
</evidence>
<feature type="chain" id="PRO_5012778701" description="Rap1a immunity protein domain-containing protein" evidence="1">
    <location>
        <begin position="32"/>
        <end position="122"/>
    </location>
</feature>
<dbReference type="Proteomes" id="UP000193228">
    <property type="component" value="Unassembled WGS sequence"/>
</dbReference>
<evidence type="ECO:0000313" key="3">
    <source>
        <dbReference type="Proteomes" id="UP000193228"/>
    </source>
</evidence>
<proteinExistence type="predicted"/>
<keyword evidence="1" id="KW-0732">Signal</keyword>
<protein>
    <recommendedName>
        <fullName evidence="4">Rap1a immunity protein domain-containing protein</fullName>
    </recommendedName>
</protein>
<accession>A0A1X7LCD5</accession>
<evidence type="ECO:0000256" key="1">
    <source>
        <dbReference type="SAM" id="SignalP"/>
    </source>
</evidence>
<sequence>MQCFRQKVVKLAIRCLAAASVFLAVGSVAHAEPTISDYQKLDRKNGPLPTYISGLGQAYLWANVALRAEQAQRLYCPPPTLVINLDNYYSILDSYIKENNTPGGDALGMTLLMALRKTFPCK</sequence>